<dbReference type="EMBL" id="BA000035">
    <property type="protein sequence ID" value="BAC18990.1"/>
    <property type="molecule type" value="Genomic_DNA"/>
</dbReference>
<dbReference type="eggNOG" id="COG0735">
    <property type="taxonomic scope" value="Bacteria"/>
</dbReference>
<dbReference type="KEGG" id="cef:CE2180"/>
<keyword evidence="8" id="KW-0805">Transcription regulation</keyword>
<dbReference type="GO" id="GO:0008270">
    <property type="term" value="F:zinc ion binding"/>
    <property type="evidence" value="ECO:0007669"/>
    <property type="project" value="TreeGrafter"/>
</dbReference>
<evidence type="ECO:0000256" key="9">
    <source>
        <dbReference type="ARBA" id="ARBA00023125"/>
    </source>
</evidence>
<dbReference type="Gene3D" id="1.10.10.10">
    <property type="entry name" value="Winged helix-like DNA-binding domain superfamily/Winged helix DNA-binding domain"/>
    <property type="match status" value="1"/>
</dbReference>
<comment type="similarity">
    <text evidence="2">Belongs to the Fur family.</text>
</comment>
<organism evidence="14 15">
    <name type="scientific">Corynebacterium efficiens (strain DSM 44549 / YS-314 / AJ 12310 / JCM 11189 / NBRC 100395)</name>
    <dbReference type="NCBI Taxonomy" id="196164"/>
    <lineage>
        <taxon>Bacteria</taxon>
        <taxon>Bacillati</taxon>
        <taxon>Actinomycetota</taxon>
        <taxon>Actinomycetes</taxon>
        <taxon>Mycobacteriales</taxon>
        <taxon>Corynebacteriaceae</taxon>
        <taxon>Corynebacterium</taxon>
    </lineage>
</organism>
<comment type="subcellular location">
    <subcellularLocation>
        <location evidence="1">Cytoplasm</location>
    </subcellularLocation>
</comment>
<feature type="binding site" evidence="11">
    <location>
        <position position="166"/>
    </location>
    <ligand>
        <name>Zn(2+)</name>
        <dbReference type="ChEBI" id="CHEBI:29105"/>
    </ligand>
</feature>
<feature type="region of interest" description="Disordered" evidence="13">
    <location>
        <begin position="1"/>
        <end position="45"/>
    </location>
</feature>
<feature type="binding site" evidence="12">
    <location>
        <position position="117"/>
    </location>
    <ligand>
        <name>Fe cation</name>
        <dbReference type="ChEBI" id="CHEBI:24875"/>
    </ligand>
</feature>
<keyword evidence="6 11" id="KW-0479">Metal-binding</keyword>
<dbReference type="InterPro" id="IPR043135">
    <property type="entry name" value="Fur_C"/>
</dbReference>
<keyword evidence="9" id="KW-0238">DNA-binding</keyword>
<feature type="compositionally biased region" description="Basic residues" evidence="13">
    <location>
        <begin position="1"/>
        <end position="15"/>
    </location>
</feature>
<comment type="cofactor">
    <cofactor evidence="11">
        <name>Zn(2+)</name>
        <dbReference type="ChEBI" id="CHEBI:29105"/>
    </cofactor>
    <text evidence="11">Binds 1 zinc ion per subunit.</text>
</comment>
<keyword evidence="10" id="KW-0804">Transcription</keyword>
<dbReference type="GO" id="GO:0045892">
    <property type="term" value="P:negative regulation of DNA-templated transcription"/>
    <property type="evidence" value="ECO:0007669"/>
    <property type="project" value="TreeGrafter"/>
</dbReference>
<dbReference type="Proteomes" id="UP000001409">
    <property type="component" value="Chromosome"/>
</dbReference>
<keyword evidence="12" id="KW-0408">Iron</keyword>
<evidence type="ECO:0000256" key="4">
    <source>
        <dbReference type="ARBA" id="ARBA00022490"/>
    </source>
</evidence>
<comment type="subunit">
    <text evidence="3">Homodimer.</text>
</comment>
<evidence type="ECO:0000256" key="10">
    <source>
        <dbReference type="ARBA" id="ARBA00023163"/>
    </source>
</evidence>
<evidence type="ECO:0000256" key="6">
    <source>
        <dbReference type="ARBA" id="ARBA00022723"/>
    </source>
</evidence>
<name>Q8FNG4_COREF</name>
<feature type="binding site" evidence="11">
    <location>
        <position position="126"/>
    </location>
    <ligand>
        <name>Zn(2+)</name>
        <dbReference type="ChEBI" id="CHEBI:29105"/>
    </ligand>
</feature>
<evidence type="ECO:0000256" key="11">
    <source>
        <dbReference type="PIRSR" id="PIRSR602481-1"/>
    </source>
</evidence>
<keyword evidence="7 11" id="KW-0862">Zinc</keyword>
<dbReference type="HOGENOM" id="CLU_096072_5_0_11"/>
<proteinExistence type="inferred from homology"/>
<dbReference type="InterPro" id="IPR036390">
    <property type="entry name" value="WH_DNA-bd_sf"/>
</dbReference>
<evidence type="ECO:0000256" key="2">
    <source>
        <dbReference type="ARBA" id="ARBA00007957"/>
    </source>
</evidence>
<dbReference type="CDD" id="cd07153">
    <property type="entry name" value="Fur_like"/>
    <property type="match status" value="1"/>
</dbReference>
<dbReference type="Pfam" id="PF01475">
    <property type="entry name" value="FUR"/>
    <property type="match status" value="1"/>
</dbReference>
<evidence type="ECO:0000256" key="7">
    <source>
        <dbReference type="ARBA" id="ARBA00022833"/>
    </source>
</evidence>
<dbReference type="SUPFAM" id="SSF46785">
    <property type="entry name" value="Winged helix' DNA-binding domain"/>
    <property type="match status" value="1"/>
</dbReference>
<dbReference type="GO" id="GO:1900376">
    <property type="term" value="P:regulation of secondary metabolite biosynthetic process"/>
    <property type="evidence" value="ECO:0007669"/>
    <property type="project" value="TreeGrafter"/>
</dbReference>
<evidence type="ECO:0000256" key="1">
    <source>
        <dbReference type="ARBA" id="ARBA00004496"/>
    </source>
</evidence>
<keyword evidence="15" id="KW-1185">Reference proteome</keyword>
<dbReference type="InterPro" id="IPR036388">
    <property type="entry name" value="WH-like_DNA-bd_sf"/>
</dbReference>
<accession>Q8FNG4</accession>
<evidence type="ECO:0000256" key="13">
    <source>
        <dbReference type="SAM" id="MobiDB-lite"/>
    </source>
</evidence>
<dbReference type="FunFam" id="1.10.10.10:FF:000459">
    <property type="entry name" value="Ferric uptake regulation protein"/>
    <property type="match status" value="1"/>
</dbReference>
<dbReference type="GO" id="GO:0005829">
    <property type="term" value="C:cytosol"/>
    <property type="evidence" value="ECO:0007669"/>
    <property type="project" value="TreeGrafter"/>
</dbReference>
<feature type="binding site" evidence="12">
    <location>
        <position position="155"/>
    </location>
    <ligand>
        <name>Fe cation</name>
        <dbReference type="ChEBI" id="CHEBI:24875"/>
    </ligand>
</feature>
<evidence type="ECO:0000313" key="15">
    <source>
        <dbReference type="Proteomes" id="UP000001409"/>
    </source>
</evidence>
<comment type="cofactor">
    <cofactor evidence="12">
        <name>Mn(2+)</name>
        <dbReference type="ChEBI" id="CHEBI:29035"/>
    </cofactor>
    <cofactor evidence="12">
        <name>Fe(2+)</name>
        <dbReference type="ChEBI" id="CHEBI:29033"/>
    </cofactor>
    <text evidence="12">Binds 1 Mn(2+) or Fe(2+) ion per subunit.</text>
</comment>
<dbReference type="PANTHER" id="PTHR33202">
    <property type="entry name" value="ZINC UPTAKE REGULATION PROTEIN"/>
    <property type="match status" value="1"/>
</dbReference>
<dbReference type="GO" id="GO:0003700">
    <property type="term" value="F:DNA-binding transcription factor activity"/>
    <property type="evidence" value="ECO:0007669"/>
    <property type="project" value="InterPro"/>
</dbReference>
<evidence type="ECO:0000256" key="5">
    <source>
        <dbReference type="ARBA" id="ARBA00022491"/>
    </source>
</evidence>
<dbReference type="Gene3D" id="3.30.1490.190">
    <property type="match status" value="1"/>
</dbReference>
<evidence type="ECO:0000256" key="8">
    <source>
        <dbReference type="ARBA" id="ARBA00023015"/>
    </source>
</evidence>
<feature type="binding site" evidence="12">
    <location>
        <position position="138"/>
    </location>
    <ligand>
        <name>Fe cation</name>
        <dbReference type="ChEBI" id="CHEBI:24875"/>
    </ligand>
</feature>
<sequence>MLKKPSRPLRSRIRGNNHCFPDSQEGGMGLNRHGEKSTPKLGVRSTRQRKAVVDILEEIDNFASAKAIHAELNAREHSVGLTTVYRTLQSLAEIGAVDVLTVTGGETLYRQCHDEGHHHHLVCTQCGRTEEIDGGPVERWAGEVARTHGFSVSSHEAEIFGLCPACRPDTVDGQA</sequence>
<dbReference type="STRING" id="196164.gene:10742611"/>
<evidence type="ECO:0000313" key="14">
    <source>
        <dbReference type="EMBL" id="BAC18990.1"/>
    </source>
</evidence>
<keyword evidence="4" id="KW-0963">Cytoplasm</keyword>
<dbReference type="AlphaFoldDB" id="Q8FNG4"/>
<feature type="binding site" evidence="11">
    <location>
        <position position="123"/>
    </location>
    <ligand>
        <name>Zn(2+)</name>
        <dbReference type="ChEBI" id="CHEBI:29105"/>
    </ligand>
</feature>
<feature type="binding site" evidence="11">
    <location>
        <position position="163"/>
    </location>
    <ligand>
        <name>Zn(2+)</name>
        <dbReference type="ChEBI" id="CHEBI:29105"/>
    </ligand>
</feature>
<dbReference type="InterPro" id="IPR002481">
    <property type="entry name" value="FUR"/>
</dbReference>
<dbReference type="PANTHER" id="PTHR33202:SF2">
    <property type="entry name" value="FERRIC UPTAKE REGULATION PROTEIN"/>
    <property type="match status" value="1"/>
</dbReference>
<dbReference type="GO" id="GO:0000976">
    <property type="term" value="F:transcription cis-regulatory region binding"/>
    <property type="evidence" value="ECO:0007669"/>
    <property type="project" value="TreeGrafter"/>
</dbReference>
<evidence type="ECO:0000256" key="12">
    <source>
        <dbReference type="PIRSR" id="PIRSR602481-2"/>
    </source>
</evidence>
<evidence type="ECO:0000256" key="3">
    <source>
        <dbReference type="ARBA" id="ARBA00011738"/>
    </source>
</evidence>
<keyword evidence="5" id="KW-0678">Repressor</keyword>
<protein>
    <submittedName>
        <fullName evidence="14">Putative ferric uptake regulation protein</fullName>
    </submittedName>
</protein>
<reference evidence="14 15" key="1">
    <citation type="journal article" date="2003" name="Genome Res.">
        <title>Comparative complete genome sequence analysis of the amino acid replacements responsible for the thermostability of Corynebacterium efficiens.</title>
        <authorList>
            <person name="Nishio Y."/>
            <person name="Nakamura Y."/>
            <person name="Kawarabayasi Y."/>
            <person name="Usuda Y."/>
            <person name="Kimura E."/>
            <person name="Sugimoto S."/>
            <person name="Matsui K."/>
            <person name="Yamagishi A."/>
            <person name="Kikuchi H."/>
            <person name="Ikeo K."/>
            <person name="Gojobori T."/>
        </authorList>
    </citation>
    <scope>NUCLEOTIDE SEQUENCE [LARGE SCALE GENOMIC DNA]</scope>
    <source>
        <strain evidence="15">DSM 44549 / YS-314 / AJ 12310 / JCM 11189 / NBRC 100395</strain>
    </source>
</reference>